<name>A0A7J9DXA5_9ROSI</name>
<comment type="caution">
    <text evidence="1">The sequence shown here is derived from an EMBL/GenBank/DDBJ whole genome shotgun (WGS) entry which is preliminary data.</text>
</comment>
<keyword evidence="2" id="KW-1185">Reference proteome</keyword>
<organism evidence="1 2">
    <name type="scientific">Gossypium trilobum</name>
    <dbReference type="NCBI Taxonomy" id="34281"/>
    <lineage>
        <taxon>Eukaryota</taxon>
        <taxon>Viridiplantae</taxon>
        <taxon>Streptophyta</taxon>
        <taxon>Embryophyta</taxon>
        <taxon>Tracheophyta</taxon>
        <taxon>Spermatophyta</taxon>
        <taxon>Magnoliopsida</taxon>
        <taxon>eudicotyledons</taxon>
        <taxon>Gunneridae</taxon>
        <taxon>Pentapetalae</taxon>
        <taxon>rosids</taxon>
        <taxon>malvids</taxon>
        <taxon>Malvales</taxon>
        <taxon>Malvaceae</taxon>
        <taxon>Malvoideae</taxon>
        <taxon>Gossypium</taxon>
    </lineage>
</organism>
<gene>
    <name evidence="1" type="ORF">Gotri_014579</name>
</gene>
<dbReference type="Proteomes" id="UP000593568">
    <property type="component" value="Unassembled WGS sequence"/>
</dbReference>
<accession>A0A7J9DXA5</accession>
<dbReference type="EMBL" id="JABEZW010000005">
    <property type="protein sequence ID" value="MBA0765369.1"/>
    <property type="molecule type" value="Genomic_DNA"/>
</dbReference>
<protein>
    <submittedName>
        <fullName evidence="1">Uncharacterized protein</fullName>
    </submittedName>
</protein>
<sequence length="40" mass="4768">MWKNIEKSRINELNYEKIMGLLCEERIVGEVVEALQEMEV</sequence>
<evidence type="ECO:0000313" key="2">
    <source>
        <dbReference type="Proteomes" id="UP000593568"/>
    </source>
</evidence>
<reference evidence="1 2" key="1">
    <citation type="journal article" date="2019" name="Genome Biol. Evol.">
        <title>Insights into the evolution of the New World diploid cottons (Gossypium, subgenus Houzingenia) based on genome sequencing.</title>
        <authorList>
            <person name="Grover C.E."/>
            <person name="Arick M.A. 2nd"/>
            <person name="Thrash A."/>
            <person name="Conover J.L."/>
            <person name="Sanders W.S."/>
            <person name="Peterson D.G."/>
            <person name="Frelichowski J.E."/>
            <person name="Scheffler J.A."/>
            <person name="Scheffler B.E."/>
            <person name="Wendel J.F."/>
        </authorList>
    </citation>
    <scope>NUCLEOTIDE SEQUENCE [LARGE SCALE GENOMIC DNA]</scope>
    <source>
        <strain evidence="1">8</strain>
        <tissue evidence="1">Leaf</tissue>
    </source>
</reference>
<evidence type="ECO:0000313" key="1">
    <source>
        <dbReference type="EMBL" id="MBA0765369.1"/>
    </source>
</evidence>
<proteinExistence type="predicted"/>
<dbReference type="AlphaFoldDB" id="A0A7J9DXA5"/>